<evidence type="ECO:0000256" key="3">
    <source>
        <dbReference type="ARBA" id="ARBA00009056"/>
    </source>
</evidence>
<evidence type="ECO:0000313" key="14">
    <source>
        <dbReference type="EMBL" id="ORX49870.1"/>
    </source>
</evidence>
<sequence length="465" mass="53746">MMITDPSDLFSQYEPSIYFDEPAIDSKTSWLVLCEQTVPADRSHFWSTIRRWTVEPHLVIPPIDKAKVTGTQQTVSHDGDVPFESIQRDLIPKRKTKDTLFQENVLYFEQTDGNGDMESRVEYHPQLQENQPLPFYYPKVQAYGFTYRSKALEKDSGMLRLVIKPLEDATKAALDQKMRQGLEAIFHRLFKWCIQARLGYKKKAHHDSLVPKEVYEATYHRIKSKYAEHLVLTWPEKTDPKKFVYEDLAIASYLICLWEAEEALTKRKPTFVDLGCGNGLLTYLLTLEGYEGYGIDIADRKIWTHLCDNRPNMLQVQALQPDKVTYAADWLIGNHADELVPWIPIIAAKSGNDCKFMVIPCCFYGLDGTKSLSLKGDQGGKYRAYTNYIKEIIQRCGFEDEEDYLRIPSTKNIALVGRSRRTLVDMPTLVSLSQPGQQFLPRKTDREKEEQRRLDNENKNRPKLA</sequence>
<keyword evidence="7 12" id="KW-0489">Methyltransferase</keyword>
<dbReference type="Gene3D" id="3.40.50.150">
    <property type="entry name" value="Vaccinia Virus protein VP39"/>
    <property type="match status" value="1"/>
</dbReference>
<dbReference type="SUPFAM" id="SSF53335">
    <property type="entry name" value="S-adenosyl-L-methionine-dependent methyltransferases"/>
    <property type="match status" value="1"/>
</dbReference>
<evidence type="ECO:0000256" key="11">
    <source>
        <dbReference type="ARBA" id="ARBA00047957"/>
    </source>
</evidence>
<feature type="region of interest" description="Disordered" evidence="13">
    <location>
        <begin position="435"/>
        <end position="465"/>
    </location>
</feature>
<protein>
    <recommendedName>
        <fullName evidence="5 12">tRNA (uracil-O(2)-)-methyltransferase</fullName>
        <ecNumber evidence="4 12">2.1.1.211</ecNumber>
    </recommendedName>
</protein>
<evidence type="ECO:0000256" key="7">
    <source>
        <dbReference type="ARBA" id="ARBA00022603"/>
    </source>
</evidence>
<gene>
    <name evidence="14" type="ORF">DM01DRAFT_1338001</name>
</gene>
<dbReference type="STRING" id="101127.A0A1X2GBG9"/>
<dbReference type="Proteomes" id="UP000242146">
    <property type="component" value="Unassembled WGS sequence"/>
</dbReference>
<dbReference type="Pfam" id="PF07757">
    <property type="entry name" value="AdoMet_MTase"/>
    <property type="match status" value="1"/>
</dbReference>
<comment type="subcellular location">
    <subcellularLocation>
        <location evidence="2 12">Cytoplasm</location>
    </subcellularLocation>
</comment>
<comment type="similarity">
    <text evidence="3 12">Belongs to the TRM44 family.</text>
</comment>
<evidence type="ECO:0000256" key="10">
    <source>
        <dbReference type="ARBA" id="ARBA00022694"/>
    </source>
</evidence>
<evidence type="ECO:0000256" key="12">
    <source>
        <dbReference type="RuleBase" id="RU368004"/>
    </source>
</evidence>
<proteinExistence type="inferred from homology"/>
<dbReference type="EMBL" id="MCGT01000025">
    <property type="protein sequence ID" value="ORX49870.1"/>
    <property type="molecule type" value="Genomic_DNA"/>
</dbReference>
<evidence type="ECO:0000256" key="9">
    <source>
        <dbReference type="ARBA" id="ARBA00022691"/>
    </source>
</evidence>
<keyword evidence="9 12" id="KW-0949">S-adenosyl-L-methionine</keyword>
<dbReference type="GO" id="GO:0030488">
    <property type="term" value="P:tRNA methylation"/>
    <property type="evidence" value="ECO:0007669"/>
    <property type="project" value="UniProtKB-UniRule"/>
</dbReference>
<dbReference type="OrthoDB" id="10047021at2759"/>
<dbReference type="AlphaFoldDB" id="A0A1X2GBG9"/>
<evidence type="ECO:0000256" key="4">
    <source>
        <dbReference type="ARBA" id="ARBA00012795"/>
    </source>
</evidence>
<comment type="function">
    <text evidence="12">Adenosyl-L-methionine (AdoMet)-dependent tRNA (uracil-O(2)-)-methyltransferase.</text>
</comment>
<dbReference type="GO" id="GO:0141101">
    <property type="term" value="F:tRNA(Ser) (uridine(44)-2'-O-)-methyltransferase activity"/>
    <property type="evidence" value="ECO:0007669"/>
    <property type="project" value="UniProtKB-EC"/>
</dbReference>
<accession>A0A1X2GBG9</accession>
<keyword evidence="10 12" id="KW-0819">tRNA processing</keyword>
<dbReference type="InterPro" id="IPR029063">
    <property type="entry name" value="SAM-dependent_MTases_sf"/>
</dbReference>
<evidence type="ECO:0000256" key="8">
    <source>
        <dbReference type="ARBA" id="ARBA00022679"/>
    </source>
</evidence>
<dbReference type="EC" id="2.1.1.211" evidence="4 12"/>
<dbReference type="PANTHER" id="PTHR21210">
    <property type="entry name" value="TRNA (URACIL-O(2)-)-METHYLTRANSFERASE-RELATED"/>
    <property type="match status" value="1"/>
</dbReference>
<comment type="function">
    <text evidence="1">Probable adenosyl-L-methionine (AdoMet)-dependent tRNA (uracil-O(2)-)-methyltransferase.</text>
</comment>
<keyword evidence="15" id="KW-1185">Reference proteome</keyword>
<evidence type="ECO:0000256" key="6">
    <source>
        <dbReference type="ARBA" id="ARBA00022490"/>
    </source>
</evidence>
<reference evidence="14 15" key="1">
    <citation type="submission" date="2016-07" db="EMBL/GenBank/DDBJ databases">
        <title>Pervasive Adenine N6-methylation of Active Genes in Fungi.</title>
        <authorList>
            <consortium name="DOE Joint Genome Institute"/>
            <person name="Mondo S.J."/>
            <person name="Dannebaum R.O."/>
            <person name="Kuo R.C."/>
            <person name="Labutti K."/>
            <person name="Haridas S."/>
            <person name="Kuo A."/>
            <person name="Salamov A."/>
            <person name="Ahrendt S.R."/>
            <person name="Lipzen A."/>
            <person name="Sullivan W."/>
            <person name="Andreopoulos W.B."/>
            <person name="Clum A."/>
            <person name="Lindquist E."/>
            <person name="Daum C."/>
            <person name="Ramamoorthy G.K."/>
            <person name="Gryganskyi A."/>
            <person name="Culley D."/>
            <person name="Magnuson J.K."/>
            <person name="James T.Y."/>
            <person name="O'Malley M.A."/>
            <person name="Stajich J.E."/>
            <person name="Spatafora J.W."/>
            <person name="Visel A."/>
            <person name="Grigoriev I.V."/>
        </authorList>
    </citation>
    <scope>NUCLEOTIDE SEQUENCE [LARGE SCALE GENOMIC DNA]</scope>
    <source>
        <strain evidence="14 15">NRRL 3301</strain>
    </source>
</reference>
<evidence type="ECO:0000256" key="13">
    <source>
        <dbReference type="SAM" id="MobiDB-lite"/>
    </source>
</evidence>
<keyword evidence="8 12" id="KW-0808">Transferase</keyword>
<comment type="catalytic activity">
    <reaction evidence="11 12">
        <text>uridine(44) in tRNA(Ser) + S-adenosyl-L-methionine = 2'-O-methyluridine(44) in tRNA(Ser) + S-adenosyl-L-homocysteine + H(+)</text>
        <dbReference type="Rhea" id="RHEA:43100"/>
        <dbReference type="Rhea" id="RHEA-COMP:10339"/>
        <dbReference type="Rhea" id="RHEA-COMP:10340"/>
        <dbReference type="ChEBI" id="CHEBI:15378"/>
        <dbReference type="ChEBI" id="CHEBI:57856"/>
        <dbReference type="ChEBI" id="CHEBI:59789"/>
        <dbReference type="ChEBI" id="CHEBI:65315"/>
        <dbReference type="ChEBI" id="CHEBI:74478"/>
        <dbReference type="EC" id="2.1.1.211"/>
    </reaction>
</comment>
<evidence type="ECO:0000256" key="2">
    <source>
        <dbReference type="ARBA" id="ARBA00004496"/>
    </source>
</evidence>
<name>A0A1X2GBG9_9FUNG</name>
<feature type="compositionally biased region" description="Basic and acidic residues" evidence="13">
    <location>
        <begin position="442"/>
        <end position="465"/>
    </location>
</feature>
<dbReference type="PANTHER" id="PTHR21210:SF0">
    <property type="entry name" value="TRNA (URACIL-O(2)-)-METHYLTRANSFERASE-RELATED"/>
    <property type="match status" value="1"/>
</dbReference>
<organism evidence="14 15">
    <name type="scientific">Hesseltinella vesiculosa</name>
    <dbReference type="NCBI Taxonomy" id="101127"/>
    <lineage>
        <taxon>Eukaryota</taxon>
        <taxon>Fungi</taxon>
        <taxon>Fungi incertae sedis</taxon>
        <taxon>Mucoromycota</taxon>
        <taxon>Mucoromycotina</taxon>
        <taxon>Mucoromycetes</taxon>
        <taxon>Mucorales</taxon>
        <taxon>Cunninghamellaceae</taxon>
        <taxon>Hesseltinella</taxon>
    </lineage>
</organism>
<dbReference type="InterPro" id="IPR011671">
    <property type="entry name" value="tRNA_uracil_MeTrfase"/>
</dbReference>
<comment type="caution">
    <text evidence="14">The sequence shown here is derived from an EMBL/GenBank/DDBJ whole genome shotgun (WGS) entry which is preliminary data.</text>
</comment>
<keyword evidence="6 12" id="KW-0963">Cytoplasm</keyword>
<evidence type="ECO:0000256" key="5">
    <source>
        <dbReference type="ARBA" id="ARBA00017788"/>
    </source>
</evidence>
<dbReference type="GO" id="GO:0005737">
    <property type="term" value="C:cytoplasm"/>
    <property type="evidence" value="ECO:0007669"/>
    <property type="project" value="UniProtKB-SubCell"/>
</dbReference>
<evidence type="ECO:0000313" key="15">
    <source>
        <dbReference type="Proteomes" id="UP000242146"/>
    </source>
</evidence>
<evidence type="ECO:0000256" key="1">
    <source>
        <dbReference type="ARBA" id="ARBA00002778"/>
    </source>
</evidence>